<dbReference type="InterPro" id="IPR051796">
    <property type="entry name" value="ISF_SsuE-like"/>
</dbReference>
<evidence type="ECO:0000256" key="4">
    <source>
        <dbReference type="ARBA" id="ARBA00022643"/>
    </source>
</evidence>
<dbReference type="Pfam" id="PF03358">
    <property type="entry name" value="FMN_red"/>
    <property type="match status" value="1"/>
</dbReference>
<keyword evidence="4" id="KW-0288">FMN</keyword>
<protein>
    <submittedName>
        <fullName evidence="7">NADPH-dependent FMN reductase</fullName>
    </submittedName>
</protein>
<dbReference type="InterPro" id="IPR005025">
    <property type="entry name" value="FMN_Rdtase-like_dom"/>
</dbReference>
<comment type="cofactor">
    <cofactor evidence="1">
        <name>FMN</name>
        <dbReference type="ChEBI" id="CHEBI:58210"/>
    </cofactor>
</comment>
<comment type="similarity">
    <text evidence="5">Belongs to the SsuE family. Isf subfamily.</text>
</comment>
<dbReference type="AlphaFoldDB" id="A0B5I9"/>
<reference evidence="7 8" key="1">
    <citation type="submission" date="2006-10" db="EMBL/GenBank/DDBJ databases">
        <title>Complete sequence of Methanosaeta thermophila PT.</title>
        <authorList>
            <consortium name="US DOE Joint Genome Institute"/>
            <person name="Copeland A."/>
            <person name="Lucas S."/>
            <person name="Lapidus A."/>
            <person name="Barry K."/>
            <person name="Detter J.C."/>
            <person name="Glavina del Rio T."/>
            <person name="Hammon N."/>
            <person name="Israni S."/>
            <person name="Pitluck S."/>
            <person name="Chain P."/>
            <person name="Malfatti S."/>
            <person name="Shin M."/>
            <person name="Vergez L."/>
            <person name="Schmutz J."/>
            <person name="Larimer F."/>
            <person name="Land M."/>
            <person name="Hauser L."/>
            <person name="Kyrpides N."/>
            <person name="Kim E."/>
            <person name="Smith K.S."/>
            <person name="Ingram-Smith C."/>
            <person name="Richardson P."/>
        </authorList>
    </citation>
    <scope>NUCLEOTIDE SEQUENCE [LARGE SCALE GENOMIC DNA]</scope>
    <source>
        <strain evidence="8">DSM 6194 / JCM 14653 / NBRC 101360 / PT</strain>
    </source>
</reference>
<dbReference type="KEGG" id="mtp:Mthe_0163"/>
<dbReference type="GeneID" id="4462837"/>
<evidence type="ECO:0000313" key="7">
    <source>
        <dbReference type="EMBL" id="ABK13963.1"/>
    </source>
</evidence>
<dbReference type="PANTHER" id="PTHR43278">
    <property type="entry name" value="NAD(P)H-DEPENDENT FMN-CONTAINING OXIDOREDUCTASE YWQN-RELATED"/>
    <property type="match status" value="1"/>
</dbReference>
<dbReference type="HOGENOM" id="CLU_050993_3_0_2"/>
<sequence length="195" mass="21034">MAMVLGISGSPKSGRNTEYLLQRALRVASERGYRTESVLCSRLRVGFCTDCGECSKGKPCPIDDDMVKIYELLQNADGIVVASPVYFGSVTAQLKAIFDRTLPLRRQGFRLRDKAGCAIAVGGSRNGGQEKTIEAIHAWMHIHGMIVVGDNSHFGGIAVRPAENDDVGISTVEATASKLCDLLDLKKKGGCWSSE</sequence>
<gene>
    <name evidence="7" type="ordered locus">Mthe_0163</name>
</gene>
<evidence type="ECO:0000313" key="8">
    <source>
        <dbReference type="Proteomes" id="UP000000674"/>
    </source>
</evidence>
<evidence type="ECO:0000256" key="5">
    <source>
        <dbReference type="ARBA" id="ARBA00038292"/>
    </source>
</evidence>
<name>A0B5I9_METTP</name>
<dbReference type="GO" id="GO:0016491">
    <property type="term" value="F:oxidoreductase activity"/>
    <property type="evidence" value="ECO:0007669"/>
    <property type="project" value="InterPro"/>
</dbReference>
<comment type="cofactor">
    <cofactor evidence="2">
        <name>[4Fe-4S] cluster</name>
        <dbReference type="ChEBI" id="CHEBI:49883"/>
    </cofactor>
</comment>
<evidence type="ECO:0000259" key="6">
    <source>
        <dbReference type="Pfam" id="PF03358"/>
    </source>
</evidence>
<organism evidence="7 8">
    <name type="scientific">Methanothrix thermoacetophila (strain DSM 6194 / JCM 14653 / NBRC 101360 / PT)</name>
    <name type="common">Methanosaeta thermophila</name>
    <dbReference type="NCBI Taxonomy" id="349307"/>
    <lineage>
        <taxon>Archaea</taxon>
        <taxon>Methanobacteriati</taxon>
        <taxon>Methanobacteriota</taxon>
        <taxon>Stenosarchaea group</taxon>
        <taxon>Methanomicrobia</taxon>
        <taxon>Methanotrichales</taxon>
        <taxon>Methanotrichaceae</taxon>
        <taxon>Methanothrix</taxon>
    </lineage>
</organism>
<dbReference type="InterPro" id="IPR029039">
    <property type="entry name" value="Flavoprotein-like_sf"/>
</dbReference>
<feature type="domain" description="NADPH-dependent FMN reductase-like" evidence="6">
    <location>
        <begin position="4"/>
        <end position="151"/>
    </location>
</feature>
<dbReference type="OrthoDB" id="9059at2157"/>
<evidence type="ECO:0000256" key="3">
    <source>
        <dbReference type="ARBA" id="ARBA00022630"/>
    </source>
</evidence>
<proteinExistence type="inferred from homology"/>
<keyword evidence="3" id="KW-0285">Flavoprotein</keyword>
<evidence type="ECO:0000256" key="1">
    <source>
        <dbReference type="ARBA" id="ARBA00001917"/>
    </source>
</evidence>
<dbReference type="SUPFAM" id="SSF52218">
    <property type="entry name" value="Flavoproteins"/>
    <property type="match status" value="1"/>
</dbReference>
<evidence type="ECO:0000256" key="2">
    <source>
        <dbReference type="ARBA" id="ARBA00001966"/>
    </source>
</evidence>
<dbReference type="PANTHER" id="PTHR43278:SF1">
    <property type="entry name" value="IRON-SULFUR FLAVOPROTEIN MJ1083"/>
    <property type="match status" value="1"/>
</dbReference>
<accession>A0B5I9</accession>
<dbReference type="EMBL" id="CP000477">
    <property type="protein sequence ID" value="ABK13963.1"/>
    <property type="molecule type" value="Genomic_DNA"/>
</dbReference>
<dbReference type="RefSeq" id="WP_011695362.1">
    <property type="nucleotide sequence ID" value="NC_008553.1"/>
</dbReference>
<dbReference type="Gene3D" id="3.40.50.360">
    <property type="match status" value="1"/>
</dbReference>
<dbReference type="STRING" id="349307.Mthe_0163"/>
<keyword evidence="8" id="KW-1185">Reference proteome</keyword>
<dbReference type="Proteomes" id="UP000000674">
    <property type="component" value="Chromosome"/>
</dbReference>